<feature type="domain" description="AB hydrolase-1" evidence="1">
    <location>
        <begin position="29"/>
        <end position="280"/>
    </location>
</feature>
<keyword evidence="3" id="KW-1185">Reference proteome</keyword>
<dbReference type="Proteomes" id="UP000298493">
    <property type="component" value="Unassembled WGS sequence"/>
</dbReference>
<dbReference type="SUPFAM" id="SSF53474">
    <property type="entry name" value="alpha/beta-Hydrolases"/>
    <property type="match status" value="1"/>
</dbReference>
<dbReference type="EMBL" id="SNSC02000002">
    <property type="protein sequence ID" value="TID26580.1"/>
    <property type="molecule type" value="Genomic_DNA"/>
</dbReference>
<accession>A0A4Z1PCQ4</accession>
<dbReference type="AlphaFoldDB" id="A0A4Z1PCQ4"/>
<dbReference type="InterPro" id="IPR029058">
    <property type="entry name" value="AB_hydrolase_fold"/>
</dbReference>
<gene>
    <name evidence="2" type="ORF">E6O75_ATG01073</name>
</gene>
<evidence type="ECO:0000313" key="2">
    <source>
        <dbReference type="EMBL" id="TID26580.1"/>
    </source>
</evidence>
<dbReference type="InterPro" id="IPR000073">
    <property type="entry name" value="AB_hydrolase_1"/>
</dbReference>
<evidence type="ECO:0000313" key="3">
    <source>
        <dbReference type="Proteomes" id="UP000298493"/>
    </source>
</evidence>
<dbReference type="Gene3D" id="3.40.50.1820">
    <property type="entry name" value="alpha/beta hydrolase"/>
    <property type="match status" value="1"/>
</dbReference>
<sequence length="298" mass="33657">MILGADFIHFSIPVSHDIQIRGSQAGNGPPLLLLHGFPQTHLIWHKIAEQLCSQYRVIALDLRGYGRSSKPADTDGTHQTYAKSAMAKDIAVVMERLNYPEYFVCGHDRGGRVAHKLAIDYPDRVTKLMVLDIAPTLAMFETVDKEFATKYWHWFFLIQPTPFPEQAILGNPNAFADKCLGGLPGSQNGIFHPDAWKEYTDLFKDKQGVHAMCEDYRAAASVDIEEQRDDIKNGRKIQCPLRVLWGKKGLIEIKYDAVAEWKKVCSNEVSGEAVDSGHYIPEELAPEQLLDHFKNFFV</sequence>
<evidence type="ECO:0000259" key="1">
    <source>
        <dbReference type="Pfam" id="PF00561"/>
    </source>
</evidence>
<dbReference type="PRINTS" id="PR00111">
    <property type="entry name" value="ABHYDROLASE"/>
</dbReference>
<proteinExistence type="predicted"/>
<name>A0A4Z1PCQ4_9PEZI</name>
<reference evidence="2 3" key="1">
    <citation type="submission" date="2019-04" db="EMBL/GenBank/DDBJ databases">
        <title>High contiguity whole genome sequence and gene annotation resource for two Venturia nashicola isolates.</title>
        <authorList>
            <person name="Prokchorchik M."/>
            <person name="Won K."/>
            <person name="Lee Y."/>
            <person name="Choi E.D."/>
            <person name="Segonzac C."/>
            <person name="Sohn K.H."/>
        </authorList>
    </citation>
    <scope>NUCLEOTIDE SEQUENCE [LARGE SCALE GENOMIC DNA]</scope>
    <source>
        <strain evidence="2 3">PRI2</strain>
    </source>
</reference>
<protein>
    <submittedName>
        <fullName evidence="2">Haloacetate dehalogenase H-1</fullName>
    </submittedName>
</protein>
<dbReference type="Pfam" id="PF00561">
    <property type="entry name" value="Abhydrolase_1"/>
    <property type="match status" value="1"/>
</dbReference>
<comment type="caution">
    <text evidence="2">The sequence shown here is derived from an EMBL/GenBank/DDBJ whole genome shotgun (WGS) entry which is preliminary data.</text>
</comment>
<organism evidence="2 3">
    <name type="scientific">Venturia nashicola</name>
    <dbReference type="NCBI Taxonomy" id="86259"/>
    <lineage>
        <taxon>Eukaryota</taxon>
        <taxon>Fungi</taxon>
        <taxon>Dikarya</taxon>
        <taxon>Ascomycota</taxon>
        <taxon>Pezizomycotina</taxon>
        <taxon>Dothideomycetes</taxon>
        <taxon>Pleosporomycetidae</taxon>
        <taxon>Venturiales</taxon>
        <taxon>Venturiaceae</taxon>
        <taxon>Venturia</taxon>
    </lineage>
</organism>
<dbReference type="STRING" id="86259.A0A4Z1PCQ4"/>
<dbReference type="PANTHER" id="PTHR43329">
    <property type="entry name" value="EPOXIDE HYDROLASE"/>
    <property type="match status" value="1"/>
</dbReference>
<dbReference type="OrthoDB" id="408373at2759"/>